<dbReference type="Pfam" id="PF09551">
    <property type="entry name" value="Spore_II_R"/>
    <property type="match status" value="1"/>
</dbReference>
<protein>
    <submittedName>
        <fullName evidence="1">Sporulation stage II, protein R</fullName>
    </submittedName>
</protein>
<name>K1TS54_9ZZZZ</name>
<accession>K1TS54</accession>
<evidence type="ECO:0000313" key="1">
    <source>
        <dbReference type="EMBL" id="EKC69025.1"/>
    </source>
</evidence>
<sequence length="110" mass="12212">MRKFHTFELALLLALAAALLWGAWSLHRQDDLQAKMIRLHVIANSDNAADQALKLQVRDAVLTRAEAILRESADMNDARRRLTDALPAIGDAAAAELAAQHRDDPHLRLT</sequence>
<gene>
    <name evidence="1" type="ORF">LEA_08502</name>
</gene>
<dbReference type="EMBL" id="AJWY01005661">
    <property type="protein sequence ID" value="EKC69025.1"/>
    <property type="molecule type" value="Genomic_DNA"/>
</dbReference>
<reference evidence="1" key="1">
    <citation type="journal article" date="2013" name="Environ. Microbiol.">
        <title>Microbiota from the distal guts of lean and obese adolescents exhibit partial functional redundancy besides clear differences in community structure.</title>
        <authorList>
            <person name="Ferrer M."/>
            <person name="Ruiz A."/>
            <person name="Lanza F."/>
            <person name="Haange S.B."/>
            <person name="Oberbach A."/>
            <person name="Till H."/>
            <person name="Bargiela R."/>
            <person name="Campoy C."/>
            <person name="Segura M.T."/>
            <person name="Richter M."/>
            <person name="von Bergen M."/>
            <person name="Seifert J."/>
            <person name="Suarez A."/>
        </authorList>
    </citation>
    <scope>NUCLEOTIDE SEQUENCE</scope>
</reference>
<feature type="non-terminal residue" evidence="1">
    <location>
        <position position="110"/>
    </location>
</feature>
<dbReference type="InterPro" id="IPR014202">
    <property type="entry name" value="Spore_II_R"/>
</dbReference>
<dbReference type="AlphaFoldDB" id="K1TS54"/>
<comment type="caution">
    <text evidence="1">The sequence shown here is derived from an EMBL/GenBank/DDBJ whole genome shotgun (WGS) entry which is preliminary data.</text>
</comment>
<proteinExistence type="predicted"/>
<organism evidence="1">
    <name type="scientific">human gut metagenome</name>
    <dbReference type="NCBI Taxonomy" id="408170"/>
    <lineage>
        <taxon>unclassified sequences</taxon>
        <taxon>metagenomes</taxon>
        <taxon>organismal metagenomes</taxon>
    </lineage>
</organism>